<reference evidence="2" key="1">
    <citation type="submission" date="2022-11" db="UniProtKB">
        <authorList>
            <consortium name="WormBaseParasite"/>
        </authorList>
    </citation>
    <scope>IDENTIFICATION</scope>
</reference>
<proteinExistence type="predicted"/>
<protein>
    <submittedName>
        <fullName evidence="2">Uncharacterized protein</fullName>
    </submittedName>
</protein>
<sequence length="89" mass="9898">MVTTHGLVVITIESALGVHMIKCVNIDDDSNDQCIISTNFQAYPDIHAILNLKDNYIKMQNVKLLLKVIVAIKPLTKLFLSTACDNVLE</sequence>
<evidence type="ECO:0000313" key="1">
    <source>
        <dbReference type="Proteomes" id="UP000887565"/>
    </source>
</evidence>
<name>A0A915K2V1_ROMCU</name>
<dbReference type="AlphaFoldDB" id="A0A915K2V1"/>
<organism evidence="1 2">
    <name type="scientific">Romanomermis culicivorax</name>
    <name type="common">Nematode worm</name>
    <dbReference type="NCBI Taxonomy" id="13658"/>
    <lineage>
        <taxon>Eukaryota</taxon>
        <taxon>Metazoa</taxon>
        <taxon>Ecdysozoa</taxon>
        <taxon>Nematoda</taxon>
        <taxon>Enoplea</taxon>
        <taxon>Dorylaimia</taxon>
        <taxon>Mermithida</taxon>
        <taxon>Mermithoidea</taxon>
        <taxon>Mermithidae</taxon>
        <taxon>Romanomermis</taxon>
    </lineage>
</organism>
<accession>A0A915K2V1</accession>
<dbReference type="WBParaSite" id="nRc.2.0.1.t32651-RA">
    <property type="protein sequence ID" value="nRc.2.0.1.t32651-RA"/>
    <property type="gene ID" value="nRc.2.0.1.g32651"/>
</dbReference>
<keyword evidence="1" id="KW-1185">Reference proteome</keyword>
<dbReference type="Proteomes" id="UP000887565">
    <property type="component" value="Unplaced"/>
</dbReference>
<evidence type="ECO:0000313" key="2">
    <source>
        <dbReference type="WBParaSite" id="nRc.2.0.1.t32651-RA"/>
    </source>
</evidence>